<name>A0A7Z7BDN7_9BURK</name>
<dbReference type="InterPro" id="IPR029787">
    <property type="entry name" value="Nucleotide_cyclase"/>
</dbReference>
<dbReference type="NCBIfam" id="TIGR00254">
    <property type="entry name" value="GGDEF"/>
    <property type="match status" value="1"/>
</dbReference>
<feature type="transmembrane region" description="Helical" evidence="1">
    <location>
        <begin position="192"/>
        <end position="215"/>
    </location>
</feature>
<sequence>MCSETALPGRIFQSANADRRRFIALYVCMVMGLLASAGLFLYEARIIVADGLRDEDAFAVLGAANRVLHNMENAETGQRGYLLTGDESYLKPYQQAVHDLDDTVLRLHQVVSGDEASDELVRRVEHAKTDKVTELARTIELARSGSREAAIALVRTNEGKRYMDALRRDLGSLLDAWRQKRKVAVRDAHERLVFGTAALTLVAIFICFMMVYTVVVQRRAFAKVQAWSAALDREATHDALTGLPNRRRLLTAIDALNAQTGPGGRRVGLLYLDIDGFKAVNDELGHSAGDALLRRLAESLRAATRQSDMLARVGGDEFVLLAADCGDDVQLRELAERLISKVRVVGGHEYGGRFPIGVSIGIATWPDRVNTVEDLLDVADAAMYVAKRGGRSTYRFGASPGPEPTNVVRLTR</sequence>
<evidence type="ECO:0000313" key="3">
    <source>
        <dbReference type="EMBL" id="SDI91449.1"/>
    </source>
</evidence>
<dbReference type="CDD" id="cd01949">
    <property type="entry name" value="GGDEF"/>
    <property type="match status" value="1"/>
</dbReference>
<dbReference type="AlphaFoldDB" id="A0A7Z7BDN7"/>
<protein>
    <submittedName>
        <fullName evidence="3">Diguanylate cyclase (GGDEF) domain-containing protein</fullName>
    </submittedName>
</protein>
<dbReference type="Pfam" id="PF05227">
    <property type="entry name" value="CHASE3"/>
    <property type="match status" value="1"/>
</dbReference>
<dbReference type="PANTHER" id="PTHR46663">
    <property type="entry name" value="DIGUANYLATE CYCLASE DGCT-RELATED"/>
    <property type="match status" value="1"/>
</dbReference>
<accession>A0A7Z7BDN7</accession>
<organism evidence="3 4">
    <name type="scientific">Paraburkholderia steynii</name>
    <dbReference type="NCBI Taxonomy" id="1245441"/>
    <lineage>
        <taxon>Bacteria</taxon>
        <taxon>Pseudomonadati</taxon>
        <taxon>Pseudomonadota</taxon>
        <taxon>Betaproteobacteria</taxon>
        <taxon>Burkholderiales</taxon>
        <taxon>Burkholderiaceae</taxon>
        <taxon>Paraburkholderia</taxon>
    </lineage>
</organism>
<comment type="caution">
    <text evidence="3">The sequence shown here is derived from an EMBL/GenBank/DDBJ whole genome shotgun (WGS) entry which is preliminary data.</text>
</comment>
<proteinExistence type="predicted"/>
<feature type="domain" description="GGDEF" evidence="2">
    <location>
        <begin position="265"/>
        <end position="399"/>
    </location>
</feature>
<dbReference type="CDD" id="cd19410">
    <property type="entry name" value="HK9-like_sensor"/>
    <property type="match status" value="1"/>
</dbReference>
<dbReference type="EMBL" id="FNDI01000027">
    <property type="protein sequence ID" value="SDI91449.1"/>
    <property type="molecule type" value="Genomic_DNA"/>
</dbReference>
<evidence type="ECO:0000259" key="2">
    <source>
        <dbReference type="PROSITE" id="PS50887"/>
    </source>
</evidence>
<dbReference type="Gene3D" id="3.30.70.270">
    <property type="match status" value="1"/>
</dbReference>
<dbReference type="InterPro" id="IPR043128">
    <property type="entry name" value="Rev_trsase/Diguanyl_cyclase"/>
</dbReference>
<evidence type="ECO:0000256" key="1">
    <source>
        <dbReference type="SAM" id="Phobius"/>
    </source>
</evidence>
<dbReference type="Proteomes" id="UP000198900">
    <property type="component" value="Unassembled WGS sequence"/>
</dbReference>
<keyword evidence="1" id="KW-0812">Transmembrane</keyword>
<dbReference type="InterPro" id="IPR007891">
    <property type="entry name" value="CHASE3"/>
</dbReference>
<keyword evidence="1" id="KW-0472">Membrane</keyword>
<gene>
    <name evidence="3" type="ORF">SAMN04487926_12710</name>
</gene>
<dbReference type="SMART" id="SM00267">
    <property type="entry name" value="GGDEF"/>
    <property type="match status" value="1"/>
</dbReference>
<dbReference type="InterPro" id="IPR000160">
    <property type="entry name" value="GGDEF_dom"/>
</dbReference>
<dbReference type="InterPro" id="IPR052163">
    <property type="entry name" value="DGC-Regulatory_Protein"/>
</dbReference>
<dbReference type="Pfam" id="PF00990">
    <property type="entry name" value="GGDEF"/>
    <property type="match status" value="1"/>
</dbReference>
<evidence type="ECO:0000313" key="4">
    <source>
        <dbReference type="Proteomes" id="UP000198900"/>
    </source>
</evidence>
<dbReference type="SUPFAM" id="SSF55073">
    <property type="entry name" value="Nucleotide cyclase"/>
    <property type="match status" value="1"/>
</dbReference>
<keyword evidence="1" id="KW-1133">Transmembrane helix</keyword>
<feature type="transmembrane region" description="Helical" evidence="1">
    <location>
        <begin position="23"/>
        <end position="42"/>
    </location>
</feature>
<reference evidence="3" key="1">
    <citation type="submission" date="2016-10" db="EMBL/GenBank/DDBJ databases">
        <authorList>
            <person name="Varghese N."/>
            <person name="Submissions S."/>
        </authorList>
    </citation>
    <scope>NUCLEOTIDE SEQUENCE [LARGE SCALE GENOMIC DNA]</scope>
    <source>
        <strain evidence="3">YR281</strain>
    </source>
</reference>
<dbReference type="PROSITE" id="PS50887">
    <property type="entry name" value="GGDEF"/>
    <property type="match status" value="1"/>
</dbReference>
<keyword evidence="4" id="KW-1185">Reference proteome</keyword>
<dbReference type="PANTHER" id="PTHR46663:SF2">
    <property type="entry name" value="GGDEF DOMAIN-CONTAINING PROTEIN"/>
    <property type="match status" value="1"/>
</dbReference>